<reference evidence="4 5" key="1">
    <citation type="submission" date="2019-05" db="EMBL/GenBank/DDBJ databases">
        <title>We sequenced the genome of Paenibacillus hemerocallicola KCTC 33185 for further insight into its adaptation and study the phylogeny of Paenibacillus.</title>
        <authorList>
            <person name="Narsing Rao M.P."/>
        </authorList>
    </citation>
    <scope>NUCLEOTIDE SEQUENCE [LARGE SCALE GENOMIC DNA]</scope>
    <source>
        <strain evidence="4 5">KCTC 33185</strain>
    </source>
</reference>
<organism evidence="4 5">
    <name type="scientific">Paenibacillus hemerocallicola</name>
    <dbReference type="NCBI Taxonomy" id="1172614"/>
    <lineage>
        <taxon>Bacteria</taxon>
        <taxon>Bacillati</taxon>
        <taxon>Bacillota</taxon>
        <taxon>Bacilli</taxon>
        <taxon>Bacillales</taxon>
        <taxon>Paenibacillaceae</taxon>
        <taxon>Paenibacillus</taxon>
    </lineage>
</organism>
<comment type="function">
    <text evidence="1">Transcriptional repressor of xylose-utilizing enzymes.</text>
</comment>
<keyword evidence="3" id="KW-0859">Xylose metabolism</keyword>
<keyword evidence="5" id="KW-1185">Reference proteome</keyword>
<keyword evidence="3" id="KW-0119">Carbohydrate metabolism</keyword>
<accession>A0A5C4TB71</accession>
<evidence type="ECO:0000313" key="4">
    <source>
        <dbReference type="EMBL" id="TNJ66191.1"/>
    </source>
</evidence>
<protein>
    <submittedName>
        <fullName evidence="4">ROK family transcriptional regulator</fullName>
    </submittedName>
</protein>
<dbReference type="InterPro" id="IPR000600">
    <property type="entry name" value="ROK"/>
</dbReference>
<gene>
    <name evidence="4" type="ORF">FE784_10970</name>
</gene>
<dbReference type="RefSeq" id="WP_139602243.1">
    <property type="nucleotide sequence ID" value="NZ_VDCQ01000012.1"/>
</dbReference>
<sequence length="385" mass="41698">MQANKPTSNKLLKSINQQKVLRLIYTDGPISRVELADKTGLTQQTITNIVNRLLQDDIVLEMAPAASSGGRKPVPLVIDGSSMYAIGVEVAVEYVRGSLMDFQNNRIHEVTKRKEGPEGYPLNYIIGAVDELLLHVPDRSRLKGIGCSIQGLVDSSQGTVIYSPGLGFRNYPLRDRLEEAYGLPVSLENDVNLLALVENLKGTLAASQNNITLKFDYGIGGAIVVNSQLCSGANHVAGEFGHFKVETGERALKCHCGAKGCLTTIASISGLRRANWKLEALRSGVREQEPEAAAKFNHIADAIGLALSNVITFLNPEHVLLTGALVDELKDELLPVLRERIGITVPETCKGVELIVLPMTPNESISAAGLVINEFFEVPLEQLSL</sequence>
<comment type="caution">
    <text evidence="4">The sequence shown here is derived from an EMBL/GenBank/DDBJ whole genome shotgun (WGS) entry which is preliminary data.</text>
</comment>
<evidence type="ECO:0000256" key="1">
    <source>
        <dbReference type="ARBA" id="ARBA00002486"/>
    </source>
</evidence>
<dbReference type="PANTHER" id="PTHR18964">
    <property type="entry name" value="ROK (REPRESSOR, ORF, KINASE) FAMILY"/>
    <property type="match status" value="1"/>
</dbReference>
<proteinExistence type="inferred from homology"/>
<dbReference type="SUPFAM" id="SSF53067">
    <property type="entry name" value="Actin-like ATPase domain"/>
    <property type="match status" value="1"/>
</dbReference>
<evidence type="ECO:0000256" key="2">
    <source>
        <dbReference type="ARBA" id="ARBA00006479"/>
    </source>
</evidence>
<dbReference type="Gene3D" id="3.30.420.40">
    <property type="match status" value="2"/>
</dbReference>
<dbReference type="Gene3D" id="1.10.10.10">
    <property type="entry name" value="Winged helix-like DNA-binding domain superfamily/Winged helix DNA-binding domain"/>
    <property type="match status" value="1"/>
</dbReference>
<dbReference type="Pfam" id="PF13412">
    <property type="entry name" value="HTH_24"/>
    <property type="match status" value="1"/>
</dbReference>
<dbReference type="SUPFAM" id="SSF46785">
    <property type="entry name" value="Winged helix' DNA-binding domain"/>
    <property type="match status" value="1"/>
</dbReference>
<dbReference type="GO" id="GO:0042732">
    <property type="term" value="P:D-xylose metabolic process"/>
    <property type="evidence" value="ECO:0007669"/>
    <property type="project" value="UniProtKB-KW"/>
</dbReference>
<dbReference type="InterPro" id="IPR036388">
    <property type="entry name" value="WH-like_DNA-bd_sf"/>
</dbReference>
<dbReference type="InterPro" id="IPR036390">
    <property type="entry name" value="WH_DNA-bd_sf"/>
</dbReference>
<dbReference type="EMBL" id="VDCQ01000012">
    <property type="protein sequence ID" value="TNJ66191.1"/>
    <property type="molecule type" value="Genomic_DNA"/>
</dbReference>
<evidence type="ECO:0000313" key="5">
    <source>
        <dbReference type="Proteomes" id="UP000307943"/>
    </source>
</evidence>
<dbReference type="InterPro" id="IPR043129">
    <property type="entry name" value="ATPase_NBD"/>
</dbReference>
<dbReference type="Pfam" id="PF00480">
    <property type="entry name" value="ROK"/>
    <property type="match status" value="1"/>
</dbReference>
<dbReference type="OrthoDB" id="9796533at2"/>
<evidence type="ECO:0000256" key="3">
    <source>
        <dbReference type="ARBA" id="ARBA00022629"/>
    </source>
</evidence>
<dbReference type="PANTHER" id="PTHR18964:SF149">
    <property type="entry name" value="BIFUNCTIONAL UDP-N-ACETYLGLUCOSAMINE 2-EPIMERASE_N-ACETYLMANNOSAMINE KINASE"/>
    <property type="match status" value="1"/>
</dbReference>
<comment type="similarity">
    <text evidence="2">Belongs to the ROK (NagC/XylR) family.</text>
</comment>
<dbReference type="AlphaFoldDB" id="A0A5C4TB71"/>
<name>A0A5C4TB71_9BACL</name>
<dbReference type="Proteomes" id="UP000307943">
    <property type="component" value="Unassembled WGS sequence"/>
</dbReference>